<comment type="caution">
    <text evidence="1">The sequence shown here is derived from an EMBL/GenBank/DDBJ whole genome shotgun (WGS) entry which is preliminary data.</text>
</comment>
<organism evidence="1 2">
    <name type="scientific">Catenulispora pinistramenti</name>
    <dbReference type="NCBI Taxonomy" id="2705254"/>
    <lineage>
        <taxon>Bacteria</taxon>
        <taxon>Bacillati</taxon>
        <taxon>Actinomycetota</taxon>
        <taxon>Actinomycetes</taxon>
        <taxon>Catenulisporales</taxon>
        <taxon>Catenulisporaceae</taxon>
        <taxon>Catenulispora</taxon>
    </lineage>
</organism>
<proteinExistence type="predicted"/>
<protein>
    <submittedName>
        <fullName evidence="1">Uncharacterized protein</fullName>
    </submittedName>
</protein>
<keyword evidence="2" id="KW-1185">Reference proteome</keyword>
<sequence>MLVTAALKPVPALVLPEGRVVTAEVGEVLVEFVFELEHAEAARATDANSATPPNSL</sequence>
<evidence type="ECO:0000313" key="1">
    <source>
        <dbReference type="EMBL" id="MBS2551118.1"/>
    </source>
</evidence>
<gene>
    <name evidence="1" type="ORF">KGQ19_30045</name>
</gene>
<reference evidence="1 2" key="1">
    <citation type="submission" date="2020-02" db="EMBL/GenBank/DDBJ databases">
        <title>Acidophilic actinobacteria isolated from forest soil.</title>
        <authorList>
            <person name="Golinska P."/>
        </authorList>
    </citation>
    <scope>NUCLEOTIDE SEQUENCE [LARGE SCALE GENOMIC DNA]</scope>
    <source>
        <strain evidence="1 2">NL8</strain>
    </source>
</reference>
<dbReference type="RefSeq" id="WP_212015152.1">
    <property type="nucleotide sequence ID" value="NZ_JAAFYZ010000127.1"/>
</dbReference>
<accession>A0ABS5KYI8</accession>
<name>A0ABS5KYI8_9ACTN</name>
<evidence type="ECO:0000313" key="2">
    <source>
        <dbReference type="Proteomes" id="UP000730482"/>
    </source>
</evidence>
<dbReference type="Proteomes" id="UP000730482">
    <property type="component" value="Unassembled WGS sequence"/>
</dbReference>
<dbReference type="EMBL" id="JAAFYZ010000127">
    <property type="protein sequence ID" value="MBS2551118.1"/>
    <property type="molecule type" value="Genomic_DNA"/>
</dbReference>